<name>A0A1U7NSF8_9DEIO</name>
<reference evidence="2 3" key="1">
    <citation type="submission" date="2017-01" db="EMBL/GenBank/DDBJ databases">
        <title>Genome Analysis of Deinococcus marmoris KOPRI26562.</title>
        <authorList>
            <person name="Kim J.H."/>
            <person name="Oh H.-M."/>
        </authorList>
    </citation>
    <scope>NUCLEOTIDE SEQUENCE [LARGE SCALE GENOMIC DNA]</scope>
    <source>
        <strain evidence="2 3">KOPRI26562</strain>
    </source>
</reference>
<protein>
    <submittedName>
        <fullName evidence="2">Glycosyl transferase, group 1</fullName>
    </submittedName>
</protein>
<evidence type="ECO:0000313" key="2">
    <source>
        <dbReference type="EMBL" id="OLV15845.1"/>
    </source>
</evidence>
<dbReference type="PANTHER" id="PTHR45947:SF3">
    <property type="entry name" value="SULFOQUINOVOSYL TRANSFERASE SQD2"/>
    <property type="match status" value="1"/>
</dbReference>
<dbReference type="InterPro" id="IPR050194">
    <property type="entry name" value="Glycosyltransferase_grp1"/>
</dbReference>
<dbReference type="PANTHER" id="PTHR45947">
    <property type="entry name" value="SULFOQUINOVOSYL TRANSFERASE SQD2"/>
    <property type="match status" value="1"/>
</dbReference>
<proteinExistence type="predicted"/>
<keyword evidence="2" id="KW-0808">Transferase</keyword>
<organism evidence="2 3">
    <name type="scientific">Deinococcus marmoris</name>
    <dbReference type="NCBI Taxonomy" id="249408"/>
    <lineage>
        <taxon>Bacteria</taxon>
        <taxon>Thermotogati</taxon>
        <taxon>Deinococcota</taxon>
        <taxon>Deinococci</taxon>
        <taxon>Deinococcales</taxon>
        <taxon>Deinococcaceae</taxon>
        <taxon>Deinococcus</taxon>
    </lineage>
</organism>
<dbReference type="Gene3D" id="3.40.50.2000">
    <property type="entry name" value="Glycogen Phosphorylase B"/>
    <property type="match status" value="1"/>
</dbReference>
<evidence type="ECO:0000313" key="3">
    <source>
        <dbReference type="Proteomes" id="UP000186607"/>
    </source>
</evidence>
<feature type="domain" description="Glycosyl transferase family 1" evidence="1">
    <location>
        <begin position="2"/>
        <end position="115"/>
    </location>
</feature>
<dbReference type="InterPro" id="IPR001296">
    <property type="entry name" value="Glyco_trans_1"/>
</dbReference>
<keyword evidence="3" id="KW-1185">Reference proteome</keyword>
<sequence length="177" mass="20010">MFISRISPKKNLKFAIRSLKNSKFSAIMDVYGPVEDESYWESCLKEGENLPKNVQFKYEGALSHDKIRHKFAEYDIFLFPTLGENFGHVIVESLSSGCLVMTSKNVPWNDLEQDGAGWNLILNEEDFLRELTQYSLLSVSARDAKRKSAIGYAQAKFDPSVAAEETAVIFNTLIDKG</sequence>
<dbReference type="SUPFAM" id="SSF53756">
    <property type="entry name" value="UDP-Glycosyltransferase/glycogen phosphorylase"/>
    <property type="match status" value="1"/>
</dbReference>
<accession>A0A1U7NSF8</accession>
<comment type="caution">
    <text evidence="2">The sequence shown here is derived from an EMBL/GenBank/DDBJ whole genome shotgun (WGS) entry which is preliminary data.</text>
</comment>
<dbReference type="GO" id="GO:0016757">
    <property type="term" value="F:glycosyltransferase activity"/>
    <property type="evidence" value="ECO:0007669"/>
    <property type="project" value="InterPro"/>
</dbReference>
<dbReference type="STRING" id="249408.BOO71_0013651"/>
<dbReference type="AlphaFoldDB" id="A0A1U7NSF8"/>
<dbReference type="Proteomes" id="UP000186607">
    <property type="component" value="Unassembled WGS sequence"/>
</dbReference>
<gene>
    <name evidence="2" type="ORF">BOO71_0013651</name>
</gene>
<evidence type="ECO:0000259" key="1">
    <source>
        <dbReference type="Pfam" id="PF00534"/>
    </source>
</evidence>
<dbReference type="Pfam" id="PF00534">
    <property type="entry name" value="Glycos_transf_1"/>
    <property type="match status" value="1"/>
</dbReference>
<dbReference type="EMBL" id="MSTI01000160">
    <property type="protein sequence ID" value="OLV15845.1"/>
    <property type="molecule type" value="Genomic_DNA"/>
</dbReference>